<dbReference type="OrthoDB" id="1551288at2"/>
<sequence length="95" mass="9822">MTRSRTLLINAIAAIATLTAVSASPRALADDEKCFGIAKAGQNACNSNPNQHSCATRSKANNDPSDFVLTPKGTCTQLGGKLESLDAKATTTKAN</sequence>
<evidence type="ECO:0000256" key="1">
    <source>
        <dbReference type="SAM" id="MobiDB-lite"/>
    </source>
</evidence>
<accession>A0A4R5W1K9</accession>
<dbReference type="RefSeq" id="WP_133328187.1">
    <property type="nucleotide sequence ID" value="NZ_SMYL01000004.1"/>
</dbReference>
<evidence type="ECO:0000313" key="3">
    <source>
        <dbReference type="EMBL" id="TDK66015.1"/>
    </source>
</evidence>
<dbReference type="InterPro" id="IPR018740">
    <property type="entry name" value="DUF2282_membr"/>
</dbReference>
<dbReference type="Proteomes" id="UP000294829">
    <property type="component" value="Unassembled WGS sequence"/>
</dbReference>
<dbReference type="AlphaFoldDB" id="A0A4R5W1K9"/>
<feature type="region of interest" description="Disordered" evidence="1">
    <location>
        <begin position="46"/>
        <end position="65"/>
    </location>
</feature>
<feature type="chain" id="PRO_5021011207" evidence="2">
    <location>
        <begin position="30"/>
        <end position="95"/>
    </location>
</feature>
<organism evidence="3 4">
    <name type="scientific">Sapientia aquatica</name>
    <dbReference type="NCBI Taxonomy" id="1549640"/>
    <lineage>
        <taxon>Bacteria</taxon>
        <taxon>Pseudomonadati</taxon>
        <taxon>Pseudomonadota</taxon>
        <taxon>Betaproteobacteria</taxon>
        <taxon>Burkholderiales</taxon>
        <taxon>Oxalobacteraceae</taxon>
        <taxon>Sapientia</taxon>
    </lineage>
</organism>
<proteinExistence type="predicted"/>
<feature type="signal peptide" evidence="2">
    <location>
        <begin position="1"/>
        <end position="29"/>
    </location>
</feature>
<evidence type="ECO:0000256" key="2">
    <source>
        <dbReference type="SAM" id="SignalP"/>
    </source>
</evidence>
<evidence type="ECO:0000313" key="4">
    <source>
        <dbReference type="Proteomes" id="UP000294829"/>
    </source>
</evidence>
<gene>
    <name evidence="3" type="ORF">E2I14_10510</name>
</gene>
<dbReference type="EMBL" id="SMYL01000004">
    <property type="protein sequence ID" value="TDK66015.1"/>
    <property type="molecule type" value="Genomic_DNA"/>
</dbReference>
<keyword evidence="4" id="KW-1185">Reference proteome</keyword>
<keyword evidence="2" id="KW-0732">Signal</keyword>
<dbReference type="Pfam" id="PF10048">
    <property type="entry name" value="DUF2282"/>
    <property type="match status" value="1"/>
</dbReference>
<name>A0A4R5W1K9_9BURK</name>
<protein>
    <submittedName>
        <fullName evidence="3">DUF2282 domain-containing protein</fullName>
    </submittedName>
</protein>
<feature type="compositionally biased region" description="Polar residues" evidence="1">
    <location>
        <begin position="46"/>
        <end position="64"/>
    </location>
</feature>
<comment type="caution">
    <text evidence="3">The sequence shown here is derived from an EMBL/GenBank/DDBJ whole genome shotgun (WGS) entry which is preliminary data.</text>
</comment>
<reference evidence="3 4" key="1">
    <citation type="submission" date="2019-03" db="EMBL/GenBank/DDBJ databases">
        <title>Sapientia aquatica gen. nov., sp. nov., isolated from a crater lake.</title>
        <authorList>
            <person name="Felfoldi T."/>
            <person name="Szabo A."/>
            <person name="Toth E."/>
            <person name="Schumann P."/>
            <person name="Keki Z."/>
            <person name="Marialigeti K."/>
            <person name="Mathe I."/>
        </authorList>
    </citation>
    <scope>NUCLEOTIDE SEQUENCE [LARGE SCALE GENOMIC DNA]</scope>
    <source>
        <strain evidence="3 4">SA-152</strain>
    </source>
</reference>